<keyword evidence="3" id="KW-1185">Reference proteome</keyword>
<dbReference type="Proteomes" id="UP000093510">
    <property type="component" value="Unassembled WGS sequence"/>
</dbReference>
<evidence type="ECO:0000313" key="2">
    <source>
        <dbReference type="EMBL" id="OCB78107.1"/>
    </source>
</evidence>
<keyword evidence="1" id="KW-0472">Membrane</keyword>
<comment type="caution">
    <text evidence="2">The sequence shown here is derived from an EMBL/GenBank/DDBJ whole genome shotgun (WGS) entry which is preliminary data.</text>
</comment>
<protein>
    <recommendedName>
        <fullName evidence="4">GTP-binding protein</fullName>
    </recommendedName>
</protein>
<keyword evidence="1" id="KW-1133">Transmembrane helix</keyword>
<evidence type="ECO:0000313" key="3">
    <source>
        <dbReference type="Proteomes" id="UP000093510"/>
    </source>
</evidence>
<organism evidence="2 3">
    <name type="scientific">Flavobacterium crassostreae</name>
    <dbReference type="NCBI Taxonomy" id="1763534"/>
    <lineage>
        <taxon>Bacteria</taxon>
        <taxon>Pseudomonadati</taxon>
        <taxon>Bacteroidota</taxon>
        <taxon>Flavobacteriia</taxon>
        <taxon>Flavobacteriales</taxon>
        <taxon>Flavobacteriaceae</taxon>
        <taxon>Flavobacterium</taxon>
    </lineage>
</organism>
<feature type="transmembrane region" description="Helical" evidence="1">
    <location>
        <begin position="124"/>
        <end position="141"/>
    </location>
</feature>
<dbReference type="OrthoDB" id="1451346at2"/>
<sequence>MEVDNEVRLLLRFYKNVPQKTTVLLEKFENFKAVLHPDFYVKTSGNHVWLHIKGAQKKYYSPHLHLELEHTAEDQTYIRGLFGPDPVLWSFFMFLHFLIAGVFLIFSGILYSNYVLKNAITTDLWVLGLMVFAWFLLYFIARQIRHNGTDQMQELELLMCQIMGS</sequence>
<feature type="transmembrane region" description="Helical" evidence="1">
    <location>
        <begin position="87"/>
        <end position="112"/>
    </location>
</feature>
<evidence type="ECO:0008006" key="4">
    <source>
        <dbReference type="Google" id="ProtNLM"/>
    </source>
</evidence>
<dbReference type="RefSeq" id="WP_066332717.1">
    <property type="nucleotide sequence ID" value="NZ_CP017688.1"/>
</dbReference>
<gene>
    <name evidence="2" type="ORF">LPBF_03945</name>
</gene>
<accession>A0A1B9E819</accession>
<keyword evidence="1" id="KW-0812">Transmembrane</keyword>
<proteinExistence type="predicted"/>
<dbReference type="STRING" id="1763534.GCA_001831475_00076"/>
<dbReference type="EMBL" id="LVEP01000013">
    <property type="protein sequence ID" value="OCB78107.1"/>
    <property type="molecule type" value="Genomic_DNA"/>
</dbReference>
<name>A0A1B9E819_9FLAO</name>
<reference evidence="2 3" key="1">
    <citation type="submission" date="2016-03" db="EMBL/GenBank/DDBJ databases">
        <authorList>
            <person name="Ploux O."/>
        </authorList>
    </citation>
    <scope>NUCLEOTIDE SEQUENCE [LARGE SCALE GENOMIC DNA]</scope>
    <source>
        <strain evidence="2 3">LPB0076</strain>
    </source>
</reference>
<dbReference type="AlphaFoldDB" id="A0A1B9E819"/>
<evidence type="ECO:0000256" key="1">
    <source>
        <dbReference type="SAM" id="Phobius"/>
    </source>
</evidence>